<feature type="transmembrane region" description="Helical" evidence="1">
    <location>
        <begin position="51"/>
        <end position="71"/>
    </location>
</feature>
<dbReference type="PATRIC" id="fig|1288298.3.peg.3703"/>
<comment type="caution">
    <text evidence="2">The sequence shown here is derived from an EMBL/GenBank/DDBJ whole genome shotgun (WGS) entry which is preliminary data.</text>
</comment>
<keyword evidence="1" id="KW-0812">Transmembrane</keyword>
<dbReference type="RefSeq" id="WP_037275017.1">
    <property type="nucleotide sequence ID" value="NZ_KN293983.1"/>
</dbReference>
<proteinExistence type="predicted"/>
<evidence type="ECO:0000313" key="2">
    <source>
        <dbReference type="EMBL" id="KGM86416.1"/>
    </source>
</evidence>
<dbReference type="AlphaFoldDB" id="A0A0A0HHK4"/>
<evidence type="ECO:0000256" key="1">
    <source>
        <dbReference type="SAM" id="Phobius"/>
    </source>
</evidence>
<dbReference type="Proteomes" id="UP000030021">
    <property type="component" value="Unassembled WGS sequence"/>
</dbReference>
<name>A0A0A0HHK4_9RHOB</name>
<protein>
    <submittedName>
        <fullName evidence="2">Uncharacterized protein</fullName>
    </submittedName>
</protein>
<dbReference type="eggNOG" id="ENOG5031A3A">
    <property type="taxonomic scope" value="Bacteria"/>
</dbReference>
<dbReference type="OrthoDB" id="7864094at2"/>
<organism evidence="2 3">
    <name type="scientific">Roseovarius mucosus DSM 17069</name>
    <dbReference type="NCBI Taxonomy" id="1288298"/>
    <lineage>
        <taxon>Bacteria</taxon>
        <taxon>Pseudomonadati</taxon>
        <taxon>Pseudomonadota</taxon>
        <taxon>Alphaproteobacteria</taxon>
        <taxon>Rhodobacterales</taxon>
        <taxon>Roseobacteraceae</taxon>
        <taxon>Roseovarius</taxon>
    </lineage>
</organism>
<keyword evidence="1" id="KW-0472">Membrane</keyword>
<keyword evidence="1" id="KW-1133">Transmembrane helix</keyword>
<evidence type="ECO:0000313" key="3">
    <source>
        <dbReference type="Proteomes" id="UP000030021"/>
    </source>
</evidence>
<reference evidence="2 3" key="1">
    <citation type="submission" date="2013-01" db="EMBL/GenBank/DDBJ databases">
        <authorList>
            <person name="Fiebig A."/>
            <person name="Goeker M."/>
            <person name="Klenk H.-P.P."/>
        </authorList>
    </citation>
    <scope>NUCLEOTIDE SEQUENCE [LARGE SCALE GENOMIC DNA]</scope>
    <source>
        <strain evidence="2 3">DSM 17069</strain>
    </source>
</reference>
<dbReference type="HOGENOM" id="CLU_2571714_0_0_5"/>
<dbReference type="PROSITE" id="PS51257">
    <property type="entry name" value="PROKAR_LIPOPROTEIN"/>
    <property type="match status" value="1"/>
</dbReference>
<gene>
    <name evidence="2" type="ORF">rosmuc_03691</name>
</gene>
<sequence length="81" mass="8497">MLRVIFLAAALLTTLAWGIGYVWISGLACAFGSPSGNCSIPLPWSLRGEDLTLLVLMPGGVVASLLALAWLSGRHAQKSES</sequence>
<dbReference type="EMBL" id="AONH01000018">
    <property type="protein sequence ID" value="KGM86416.1"/>
    <property type="molecule type" value="Genomic_DNA"/>
</dbReference>
<accession>A0A0A0HHK4</accession>